<gene>
    <name evidence="1" type="ORF">HYPSUDRAFT_151076</name>
</gene>
<dbReference type="STRING" id="945553.A0A0D2N3N2"/>
<sequence>ISAAKTKKLKKEIAQQRGIKGMPALSRVGSLNYARGVPWDFMHLLFENIAEYYKHFEKLVNIMKMCTQFSITHTEVNQLEQGLESWVKKYEKIYYQYDIKRLSTCTLTVHALLHLADNIRFCGPVWTTWTFWVERYCGYLQAGLKSKVAPWANLNNRILHKAYLEQIDIYYNLMIISDECEYFVHMLQNQSVSDIKKKLPVVMKSWGKVRIANGGDMIRTSSAANNPDNQRDMSYVRYEVIVEDADGEESREIFYGQMHRVLQCTLPDKSFWDTYRGKMVLLAVITPCMTKGMDAAKKLTTYKDTTTTIVTDVRAVSSVVGQVRSRKKWGIVDRSGEYARTDFIARDDQWIVPELEGQ</sequence>
<keyword evidence="2" id="KW-1185">Reference proteome</keyword>
<name>A0A0D2N3N2_HYPSF</name>
<accession>A0A0D2N3N2</accession>
<dbReference type="PANTHER" id="PTHR46579">
    <property type="entry name" value="F5/8 TYPE C DOMAIN-CONTAINING PROTEIN-RELATED"/>
    <property type="match status" value="1"/>
</dbReference>
<dbReference type="EMBL" id="KN817709">
    <property type="protein sequence ID" value="KJA13854.1"/>
    <property type="molecule type" value="Genomic_DNA"/>
</dbReference>
<dbReference type="Proteomes" id="UP000054270">
    <property type="component" value="Unassembled WGS sequence"/>
</dbReference>
<proteinExistence type="predicted"/>
<reference evidence="2" key="1">
    <citation type="submission" date="2014-04" db="EMBL/GenBank/DDBJ databases">
        <title>Evolutionary Origins and Diversification of the Mycorrhizal Mutualists.</title>
        <authorList>
            <consortium name="DOE Joint Genome Institute"/>
            <consortium name="Mycorrhizal Genomics Consortium"/>
            <person name="Kohler A."/>
            <person name="Kuo A."/>
            <person name="Nagy L.G."/>
            <person name="Floudas D."/>
            <person name="Copeland A."/>
            <person name="Barry K.W."/>
            <person name="Cichocki N."/>
            <person name="Veneault-Fourrey C."/>
            <person name="LaButti K."/>
            <person name="Lindquist E.A."/>
            <person name="Lipzen A."/>
            <person name="Lundell T."/>
            <person name="Morin E."/>
            <person name="Murat C."/>
            <person name="Riley R."/>
            <person name="Ohm R."/>
            <person name="Sun H."/>
            <person name="Tunlid A."/>
            <person name="Henrissat B."/>
            <person name="Grigoriev I.V."/>
            <person name="Hibbett D.S."/>
            <person name="Martin F."/>
        </authorList>
    </citation>
    <scope>NUCLEOTIDE SEQUENCE [LARGE SCALE GENOMIC DNA]</scope>
    <source>
        <strain evidence="2">FD-334 SS-4</strain>
    </source>
</reference>
<evidence type="ECO:0000313" key="2">
    <source>
        <dbReference type="Proteomes" id="UP000054270"/>
    </source>
</evidence>
<dbReference type="OrthoDB" id="3242924at2759"/>
<organism evidence="1 2">
    <name type="scientific">Hypholoma sublateritium (strain FD-334 SS-4)</name>
    <dbReference type="NCBI Taxonomy" id="945553"/>
    <lineage>
        <taxon>Eukaryota</taxon>
        <taxon>Fungi</taxon>
        <taxon>Dikarya</taxon>
        <taxon>Basidiomycota</taxon>
        <taxon>Agaricomycotina</taxon>
        <taxon>Agaricomycetes</taxon>
        <taxon>Agaricomycetidae</taxon>
        <taxon>Agaricales</taxon>
        <taxon>Agaricineae</taxon>
        <taxon>Strophariaceae</taxon>
        <taxon>Hypholoma</taxon>
    </lineage>
</organism>
<protein>
    <submittedName>
        <fullName evidence="1">Uncharacterized protein</fullName>
    </submittedName>
</protein>
<evidence type="ECO:0000313" key="1">
    <source>
        <dbReference type="EMBL" id="KJA13854.1"/>
    </source>
</evidence>
<dbReference type="PANTHER" id="PTHR46579:SF1">
    <property type="entry name" value="F5_8 TYPE C DOMAIN-CONTAINING PROTEIN"/>
    <property type="match status" value="1"/>
</dbReference>
<dbReference type="OMA" id="ISDECEY"/>
<dbReference type="AlphaFoldDB" id="A0A0D2N3N2"/>
<feature type="non-terminal residue" evidence="1">
    <location>
        <position position="1"/>
    </location>
</feature>